<accession>A0ABM0Q4I7</accession>
<feature type="region of interest" description="Disordered" evidence="4">
    <location>
        <begin position="1"/>
        <end position="21"/>
    </location>
</feature>
<dbReference type="PANTHER" id="PTHR18921">
    <property type="entry name" value="MYOSIN HEAVY CHAIN - RELATED"/>
    <property type="match status" value="1"/>
</dbReference>
<proteinExistence type="predicted"/>
<feature type="compositionally biased region" description="Basic and acidic residues" evidence="4">
    <location>
        <begin position="51"/>
        <end position="84"/>
    </location>
</feature>
<dbReference type="GeneID" id="103583853"/>
<dbReference type="PANTHER" id="PTHR18921:SF2">
    <property type="entry name" value="THYROID RECEPTOR-INTERACTING PROTEIN 11"/>
    <property type="match status" value="1"/>
</dbReference>
<keyword evidence="5" id="KW-1185">Reference proteome</keyword>
<evidence type="ECO:0000313" key="6">
    <source>
        <dbReference type="RefSeq" id="XP_008563278.1"/>
    </source>
</evidence>
<sequence>MTGWLGGELKSVPNTSLRPNQQSVLNSSFSELFVKFLEKESHPSVLPPKLSGHDIKPLDSPGKRKLDTNVPESFRESRSGRRTDMNPFLASRSAAVTLINPAGLGPGGPGNLLLKPVSDVLPTFTLLPVSPDNSAGVAFKGLLKQ</sequence>
<dbReference type="Proteomes" id="UP000694923">
    <property type="component" value="Unplaced"/>
</dbReference>
<protein>
    <submittedName>
        <fullName evidence="6">Thyroid receptor-interacting protein 11-like</fullName>
    </submittedName>
</protein>
<name>A0ABM0Q4I7_GALVR</name>
<evidence type="ECO:0000313" key="5">
    <source>
        <dbReference type="Proteomes" id="UP000694923"/>
    </source>
</evidence>
<gene>
    <name evidence="6" type="primary">LOC103583853</name>
</gene>
<reference evidence="6" key="1">
    <citation type="submission" date="2025-08" db="UniProtKB">
        <authorList>
            <consortium name="RefSeq"/>
        </authorList>
    </citation>
    <scope>IDENTIFICATION</scope>
</reference>
<keyword evidence="2" id="KW-0333">Golgi apparatus</keyword>
<feature type="compositionally biased region" description="Polar residues" evidence="4">
    <location>
        <begin position="12"/>
        <end position="21"/>
    </location>
</feature>
<evidence type="ECO:0000256" key="1">
    <source>
        <dbReference type="ARBA" id="ARBA00004555"/>
    </source>
</evidence>
<comment type="subcellular location">
    <subcellularLocation>
        <location evidence="1">Golgi apparatus</location>
    </subcellularLocation>
</comment>
<evidence type="ECO:0000256" key="2">
    <source>
        <dbReference type="ARBA" id="ARBA00023034"/>
    </source>
</evidence>
<organism evidence="5 6">
    <name type="scientific">Galeopterus variegatus</name>
    <name type="common">Malayan flying lemur</name>
    <name type="synonym">Cynocephalus variegatus</name>
    <dbReference type="NCBI Taxonomy" id="482537"/>
    <lineage>
        <taxon>Eukaryota</taxon>
        <taxon>Metazoa</taxon>
        <taxon>Chordata</taxon>
        <taxon>Craniata</taxon>
        <taxon>Vertebrata</taxon>
        <taxon>Euteleostomi</taxon>
        <taxon>Mammalia</taxon>
        <taxon>Eutheria</taxon>
        <taxon>Euarchontoglires</taxon>
        <taxon>Dermoptera</taxon>
        <taxon>Cynocephalidae</taxon>
        <taxon>Galeopterus</taxon>
    </lineage>
</organism>
<evidence type="ECO:0000256" key="4">
    <source>
        <dbReference type="SAM" id="MobiDB-lite"/>
    </source>
</evidence>
<feature type="region of interest" description="Disordered" evidence="4">
    <location>
        <begin position="42"/>
        <end position="87"/>
    </location>
</feature>
<evidence type="ECO:0000256" key="3">
    <source>
        <dbReference type="ARBA" id="ARBA00023054"/>
    </source>
</evidence>
<dbReference type="RefSeq" id="XP_008563278.1">
    <property type="nucleotide sequence ID" value="XM_008565056.1"/>
</dbReference>
<keyword evidence="3" id="KW-0175">Coiled coil</keyword>